<name>A0AAW1LRV8_POPJA</name>
<evidence type="ECO:0000313" key="2">
    <source>
        <dbReference type="EMBL" id="KAK9737203.1"/>
    </source>
</evidence>
<feature type="compositionally biased region" description="Polar residues" evidence="1">
    <location>
        <begin position="62"/>
        <end position="75"/>
    </location>
</feature>
<dbReference type="AlphaFoldDB" id="A0AAW1LRV8"/>
<evidence type="ECO:0000256" key="1">
    <source>
        <dbReference type="SAM" id="MobiDB-lite"/>
    </source>
</evidence>
<keyword evidence="3" id="KW-1185">Reference proteome</keyword>
<accession>A0AAW1LRV8</accession>
<feature type="region of interest" description="Disordered" evidence="1">
    <location>
        <begin position="60"/>
        <end position="96"/>
    </location>
</feature>
<evidence type="ECO:0000313" key="3">
    <source>
        <dbReference type="Proteomes" id="UP001458880"/>
    </source>
</evidence>
<gene>
    <name evidence="2" type="ORF">QE152_g10904</name>
</gene>
<dbReference type="Proteomes" id="UP001458880">
    <property type="component" value="Unassembled WGS sequence"/>
</dbReference>
<protein>
    <submittedName>
        <fullName evidence="2">Uncharacterized protein</fullName>
    </submittedName>
</protein>
<organism evidence="2 3">
    <name type="scientific">Popillia japonica</name>
    <name type="common">Japanese beetle</name>
    <dbReference type="NCBI Taxonomy" id="7064"/>
    <lineage>
        <taxon>Eukaryota</taxon>
        <taxon>Metazoa</taxon>
        <taxon>Ecdysozoa</taxon>
        <taxon>Arthropoda</taxon>
        <taxon>Hexapoda</taxon>
        <taxon>Insecta</taxon>
        <taxon>Pterygota</taxon>
        <taxon>Neoptera</taxon>
        <taxon>Endopterygota</taxon>
        <taxon>Coleoptera</taxon>
        <taxon>Polyphaga</taxon>
        <taxon>Scarabaeiformia</taxon>
        <taxon>Scarabaeidae</taxon>
        <taxon>Rutelinae</taxon>
        <taxon>Popillia</taxon>
    </lineage>
</organism>
<proteinExistence type="predicted"/>
<comment type="caution">
    <text evidence="2">The sequence shown here is derived from an EMBL/GenBank/DDBJ whole genome shotgun (WGS) entry which is preliminary data.</text>
</comment>
<dbReference type="EMBL" id="JASPKY010000103">
    <property type="protein sequence ID" value="KAK9737203.1"/>
    <property type="molecule type" value="Genomic_DNA"/>
</dbReference>
<sequence length="230" mass="25704">MVKPKSVVWRYYNHKDKDNYGLKTTSFKTNAIRQFQHLLKCVKIPEHVVHILKKGILPVRNVSGSNNSTKPSSTEVLEDRDTETTSQQCQEESLDSEIASLVRPAPSSASSSFSSTSKASKVTISSHFDNMSSQENNKIDEILVRTIYVSGDPLDRLDVFKTMRCAYKSPSRYQLSNPLLESEYTRVKAAVSSTISAAPILSLQMDGWSNCRNGSISNFAINTPLPVFYK</sequence>
<reference evidence="2 3" key="1">
    <citation type="journal article" date="2024" name="BMC Genomics">
        <title>De novo assembly and annotation of Popillia japonica's genome with initial clues to its potential as an invasive pest.</title>
        <authorList>
            <person name="Cucini C."/>
            <person name="Boschi S."/>
            <person name="Funari R."/>
            <person name="Cardaioli E."/>
            <person name="Iannotti N."/>
            <person name="Marturano G."/>
            <person name="Paoli F."/>
            <person name="Bruttini M."/>
            <person name="Carapelli A."/>
            <person name="Frati F."/>
            <person name="Nardi F."/>
        </authorList>
    </citation>
    <scope>NUCLEOTIDE SEQUENCE [LARGE SCALE GENOMIC DNA]</scope>
    <source>
        <strain evidence="2">DMR45628</strain>
    </source>
</reference>